<dbReference type="GO" id="GO:0005886">
    <property type="term" value="C:plasma membrane"/>
    <property type="evidence" value="ECO:0007669"/>
    <property type="project" value="UniProtKB-SubCell"/>
</dbReference>
<dbReference type="EMBL" id="BOMH01000051">
    <property type="protein sequence ID" value="GID68656.1"/>
    <property type="molecule type" value="Genomic_DNA"/>
</dbReference>
<sequence>MLGQMAFAMVTTAMQQTPTIDEPVYIATAEVYAQQHSLRYNPEHPPLGKLIMATGLTFGGAHELDPAYTGSQTALGRTLLYESGNNPFRLLMAARLPIIVLTLLFGLVVLFFARDVAGPVGGLLALALYAFSPDVIAHGSLATLDVPAAGFLLTAFWLAWRGRHRPYLCLPLAGVALGAALATRASALPAVPLLVLLAAWSMWQARPGDLKKRLLSSAGAALGTGLIAVAVVWIVYLIVDPQLRWTTPPNLPTGLKAQVVDLLPFPQAYRDGMLMQFKLELKTYNGFLFGHAYKGNLWFYLPAAMLIKTPLGMLVLWAAGALTMIFVPRLRAAALYLLPVSAVLLAAAMTGSRDYGSRYAIFLPMFLAVGAGTVALIRVRWVRVTTALLVLFVAVSSLLTFPYYLPYSNEAFGGTANTHRNLHDSNVDWGQDLARLSQKLKTDYPGEKIWLIYKGSGVPAYYGITASDPFSVPPDQVRGILVISDSRVALSTFRLRALLAESTEIDQVGYSMTIYRR</sequence>
<feature type="transmembrane region" description="Helical" evidence="8">
    <location>
        <begin position="217"/>
        <end position="239"/>
    </location>
</feature>
<name>A0A919IP75_9ACTN</name>
<evidence type="ECO:0000256" key="6">
    <source>
        <dbReference type="ARBA" id="ARBA00022989"/>
    </source>
</evidence>
<dbReference type="PANTHER" id="PTHR33908">
    <property type="entry name" value="MANNOSYLTRANSFERASE YKCB-RELATED"/>
    <property type="match status" value="1"/>
</dbReference>
<feature type="transmembrane region" description="Helical" evidence="8">
    <location>
        <begin position="297"/>
        <end position="327"/>
    </location>
</feature>
<evidence type="ECO:0000256" key="2">
    <source>
        <dbReference type="ARBA" id="ARBA00022475"/>
    </source>
</evidence>
<evidence type="ECO:0000313" key="10">
    <source>
        <dbReference type="EMBL" id="GID68656.1"/>
    </source>
</evidence>
<reference evidence="10" key="1">
    <citation type="submission" date="2021-01" db="EMBL/GenBank/DDBJ databases">
        <title>Whole genome shotgun sequence of Actinoplanes cyaneus NBRC 14990.</title>
        <authorList>
            <person name="Komaki H."/>
            <person name="Tamura T."/>
        </authorList>
    </citation>
    <scope>NUCLEOTIDE SEQUENCE</scope>
    <source>
        <strain evidence="10">NBRC 14990</strain>
    </source>
</reference>
<evidence type="ECO:0000313" key="11">
    <source>
        <dbReference type="Proteomes" id="UP000619479"/>
    </source>
</evidence>
<accession>A0A919IP75</accession>
<keyword evidence="3" id="KW-0328">Glycosyltransferase</keyword>
<gene>
    <name evidence="10" type="ORF">Acy02nite_65370</name>
</gene>
<keyword evidence="5 8" id="KW-0812">Transmembrane</keyword>
<dbReference type="AlphaFoldDB" id="A0A919IP75"/>
<feature type="transmembrane region" description="Helical" evidence="8">
    <location>
        <begin position="384"/>
        <end position="405"/>
    </location>
</feature>
<organism evidence="10 11">
    <name type="scientific">Actinoplanes cyaneus</name>
    <dbReference type="NCBI Taxonomy" id="52696"/>
    <lineage>
        <taxon>Bacteria</taxon>
        <taxon>Bacillati</taxon>
        <taxon>Actinomycetota</taxon>
        <taxon>Actinomycetes</taxon>
        <taxon>Micromonosporales</taxon>
        <taxon>Micromonosporaceae</taxon>
        <taxon>Actinoplanes</taxon>
    </lineage>
</organism>
<feature type="transmembrane region" description="Helical" evidence="8">
    <location>
        <begin position="359"/>
        <end position="377"/>
    </location>
</feature>
<dbReference type="PANTHER" id="PTHR33908:SF11">
    <property type="entry name" value="MEMBRANE PROTEIN"/>
    <property type="match status" value="1"/>
</dbReference>
<dbReference type="GO" id="GO:0016763">
    <property type="term" value="F:pentosyltransferase activity"/>
    <property type="evidence" value="ECO:0007669"/>
    <property type="project" value="TreeGrafter"/>
</dbReference>
<dbReference type="GO" id="GO:0006493">
    <property type="term" value="P:protein O-linked glycosylation"/>
    <property type="evidence" value="ECO:0007669"/>
    <property type="project" value="InterPro"/>
</dbReference>
<feature type="transmembrane region" description="Helical" evidence="8">
    <location>
        <begin position="189"/>
        <end position="205"/>
    </location>
</feature>
<dbReference type="Proteomes" id="UP000619479">
    <property type="component" value="Unassembled WGS sequence"/>
</dbReference>
<feature type="domain" description="ArnT-like N-terminal" evidence="9">
    <location>
        <begin position="21"/>
        <end position="234"/>
    </location>
</feature>
<comment type="subcellular location">
    <subcellularLocation>
        <location evidence="1">Cell membrane</location>
        <topology evidence="1">Multi-pass membrane protein</topology>
    </subcellularLocation>
</comment>
<evidence type="ECO:0000256" key="7">
    <source>
        <dbReference type="ARBA" id="ARBA00023136"/>
    </source>
</evidence>
<evidence type="ECO:0000259" key="9">
    <source>
        <dbReference type="Pfam" id="PF02366"/>
    </source>
</evidence>
<proteinExistence type="predicted"/>
<evidence type="ECO:0000256" key="1">
    <source>
        <dbReference type="ARBA" id="ARBA00004651"/>
    </source>
</evidence>
<keyword evidence="2" id="KW-1003">Cell membrane</keyword>
<dbReference type="GO" id="GO:0000030">
    <property type="term" value="F:mannosyltransferase activity"/>
    <property type="evidence" value="ECO:0007669"/>
    <property type="project" value="InterPro"/>
</dbReference>
<evidence type="ECO:0000256" key="4">
    <source>
        <dbReference type="ARBA" id="ARBA00022679"/>
    </source>
</evidence>
<feature type="transmembrane region" description="Helical" evidence="8">
    <location>
        <begin position="98"/>
        <end position="131"/>
    </location>
</feature>
<dbReference type="InterPro" id="IPR003342">
    <property type="entry name" value="ArnT-like_N"/>
</dbReference>
<protein>
    <submittedName>
        <fullName evidence="10">Glycosyl transferase</fullName>
    </submittedName>
</protein>
<feature type="transmembrane region" description="Helical" evidence="8">
    <location>
        <begin position="334"/>
        <end position="353"/>
    </location>
</feature>
<keyword evidence="7 8" id="KW-0472">Membrane</keyword>
<evidence type="ECO:0000256" key="5">
    <source>
        <dbReference type="ARBA" id="ARBA00022692"/>
    </source>
</evidence>
<comment type="caution">
    <text evidence="10">The sequence shown here is derived from an EMBL/GenBank/DDBJ whole genome shotgun (WGS) entry which is preliminary data.</text>
</comment>
<evidence type="ECO:0000256" key="8">
    <source>
        <dbReference type="SAM" id="Phobius"/>
    </source>
</evidence>
<dbReference type="Pfam" id="PF02366">
    <property type="entry name" value="PMT"/>
    <property type="match status" value="1"/>
</dbReference>
<keyword evidence="6 8" id="KW-1133">Transmembrane helix</keyword>
<keyword evidence="4 10" id="KW-0808">Transferase</keyword>
<dbReference type="InterPro" id="IPR050297">
    <property type="entry name" value="LipidA_mod_glycosyltrf_83"/>
</dbReference>
<dbReference type="GO" id="GO:0009103">
    <property type="term" value="P:lipopolysaccharide biosynthetic process"/>
    <property type="evidence" value="ECO:0007669"/>
    <property type="project" value="UniProtKB-ARBA"/>
</dbReference>
<keyword evidence="11" id="KW-1185">Reference proteome</keyword>
<evidence type="ECO:0000256" key="3">
    <source>
        <dbReference type="ARBA" id="ARBA00022676"/>
    </source>
</evidence>